<name>A0AAD5VNT2_9AGAR</name>
<organism evidence="2 3">
    <name type="scientific">Leucocoprinus birnbaumii</name>
    <dbReference type="NCBI Taxonomy" id="56174"/>
    <lineage>
        <taxon>Eukaryota</taxon>
        <taxon>Fungi</taxon>
        <taxon>Dikarya</taxon>
        <taxon>Basidiomycota</taxon>
        <taxon>Agaricomycotina</taxon>
        <taxon>Agaricomycetes</taxon>
        <taxon>Agaricomycetidae</taxon>
        <taxon>Agaricales</taxon>
        <taxon>Agaricineae</taxon>
        <taxon>Agaricaceae</taxon>
        <taxon>Leucocoprinus</taxon>
    </lineage>
</organism>
<protein>
    <recommendedName>
        <fullName evidence="4">Mismatched base pair and cruciform DNA recognition protein</fullName>
    </recommendedName>
</protein>
<dbReference type="EMBL" id="JANIEX010000583">
    <property type="protein sequence ID" value="KAJ3565302.1"/>
    <property type="molecule type" value="Genomic_DNA"/>
</dbReference>
<evidence type="ECO:0000313" key="2">
    <source>
        <dbReference type="EMBL" id="KAJ3565302.1"/>
    </source>
</evidence>
<reference evidence="2" key="1">
    <citation type="submission" date="2022-07" db="EMBL/GenBank/DDBJ databases">
        <title>Genome Sequence of Leucocoprinus birnbaumii.</title>
        <authorList>
            <person name="Buettner E."/>
        </authorList>
    </citation>
    <scope>NUCLEOTIDE SEQUENCE</scope>
    <source>
        <strain evidence="2">VT141</strain>
    </source>
</reference>
<feature type="region of interest" description="Disordered" evidence="1">
    <location>
        <begin position="88"/>
        <end position="113"/>
    </location>
</feature>
<evidence type="ECO:0000256" key="1">
    <source>
        <dbReference type="SAM" id="MobiDB-lite"/>
    </source>
</evidence>
<proteinExistence type="predicted"/>
<feature type="region of interest" description="Disordered" evidence="1">
    <location>
        <begin position="1"/>
        <end position="25"/>
    </location>
</feature>
<gene>
    <name evidence="2" type="ORF">NP233_g7715</name>
</gene>
<comment type="caution">
    <text evidence="2">The sequence shown here is derived from an EMBL/GenBank/DDBJ whole genome shotgun (WGS) entry which is preliminary data.</text>
</comment>
<dbReference type="PANTHER" id="PTHR40460:SF1">
    <property type="entry name" value="CSBD-LIKE DOMAIN-CONTAINING PROTEIN"/>
    <property type="match status" value="1"/>
</dbReference>
<accession>A0AAD5VNT2</accession>
<dbReference type="AlphaFoldDB" id="A0AAD5VNT2"/>
<feature type="compositionally biased region" description="Low complexity" evidence="1">
    <location>
        <begin position="1"/>
        <end position="14"/>
    </location>
</feature>
<evidence type="ECO:0008006" key="4">
    <source>
        <dbReference type="Google" id="ProtNLM"/>
    </source>
</evidence>
<evidence type="ECO:0000313" key="3">
    <source>
        <dbReference type="Proteomes" id="UP001213000"/>
    </source>
</evidence>
<dbReference type="Proteomes" id="UP001213000">
    <property type="component" value="Unassembled WGS sequence"/>
</dbReference>
<dbReference type="PANTHER" id="PTHR40460">
    <property type="entry name" value="CHROMOSOME 1, WHOLE GENOME SHOTGUN SEQUENCE"/>
    <property type="match status" value="1"/>
</dbReference>
<keyword evidence="3" id="KW-1185">Reference proteome</keyword>
<sequence>MSSPAANSANNTASGEPSKVTGQYHSVKGTLVESIGDITGAQSWKQSGKEEHAAGEAEYNAAQAKAYGEGAADRLVGKKDAVVGALTGDRQQELAGNARHDKGETQQKANSPF</sequence>